<feature type="region of interest" description="Disordered" evidence="1">
    <location>
        <begin position="353"/>
        <end position="393"/>
    </location>
</feature>
<dbReference type="InterPro" id="IPR002035">
    <property type="entry name" value="VWF_A"/>
</dbReference>
<evidence type="ECO:0000259" key="2">
    <source>
        <dbReference type="PROSITE" id="PS50234"/>
    </source>
</evidence>
<feature type="compositionally biased region" description="Gly residues" evidence="1">
    <location>
        <begin position="369"/>
        <end position="381"/>
    </location>
</feature>
<feature type="compositionally biased region" description="Low complexity" evidence="1">
    <location>
        <begin position="528"/>
        <end position="544"/>
    </location>
</feature>
<feature type="compositionally biased region" description="Polar residues" evidence="1">
    <location>
        <begin position="383"/>
        <end position="392"/>
    </location>
</feature>
<feature type="compositionally biased region" description="Gly residues" evidence="1">
    <location>
        <begin position="611"/>
        <end position="633"/>
    </location>
</feature>
<feature type="compositionally biased region" description="Polar residues" evidence="1">
    <location>
        <begin position="547"/>
        <end position="561"/>
    </location>
</feature>
<proteinExistence type="predicted"/>
<feature type="compositionally biased region" description="Polar residues" evidence="1">
    <location>
        <begin position="353"/>
        <end position="367"/>
    </location>
</feature>
<accession>A0A0G4HQL4</accession>
<sequence>MSAHSPAVVLAERAPQECGANGAEVYFLVDVSYSMEKRDADMVKGFNAFLFEQRQRLSEEYPVKVSIALFNTQIIQTPTDRTPILMVPDLAKSKTQYQGCTRLFDCIGQTIKSIDSYLDTTFIGQDCVRPQVILAILTDGADNKSTVYTADRIREMIRVRESLGWFCVVIGIGGDAEYLLLDPKEDSKAEQPTIQPHPANPHPTTQTATHPSQTPGQSAQGDGGPGGQAAPAVVNASNVSSGLAAVNNLLNASRDVNKEFCTRIMNGERLLPSARRLVLGWEGRRALEGTEGIVVGRHPAGLSNRPAAPIYPLPDTTQEDMGDGGGGADQIMGGLYSGGMEMGSAIHFQSQLGFSSSPPAAENSLTSPRGGGGGGGAGGNGLYPSSSQQQMHPQVIQQGGGVVMGGGSGVAVFPASLYSPQQRTQGFETGRGSGGVGGGGLVVGQGAVTGGGAFAGGQQSVCAWGGADTNPVGWGQSSPLRPAPFLSVSGGGGSFETPPRSPCFPPAAGGAGRMSGNGGGDFGGQNWAAMGTPTPPTGATVGVPLSLQGSPFSSPWQPVTTVSPQGVGGGEGSGASSVVPVFPFGSPSLPPSFSSSSSSSSHQQAPSRGPQGDGGGNGNGLFGWGPSGGSPSQ</sequence>
<feature type="compositionally biased region" description="Polar residues" evidence="1">
    <location>
        <begin position="202"/>
        <end position="214"/>
    </location>
</feature>
<gene>
    <name evidence="3" type="ORF">Cvel_7996</name>
</gene>
<name>A0A0G4HQL4_9ALVE</name>
<reference evidence="3" key="1">
    <citation type="submission" date="2014-11" db="EMBL/GenBank/DDBJ databases">
        <authorList>
            <person name="Otto D Thomas"/>
            <person name="Naeem Raeece"/>
        </authorList>
    </citation>
    <scope>NUCLEOTIDE SEQUENCE</scope>
</reference>
<dbReference type="EMBL" id="CDMZ01003521">
    <property type="protein sequence ID" value="CEM46682.1"/>
    <property type="molecule type" value="Genomic_DNA"/>
</dbReference>
<dbReference type="AlphaFoldDB" id="A0A0G4HQL4"/>
<feature type="compositionally biased region" description="Gly residues" evidence="1">
    <location>
        <begin position="509"/>
        <end position="523"/>
    </location>
</feature>
<feature type="region of interest" description="Disordered" evidence="1">
    <location>
        <begin position="186"/>
        <end position="232"/>
    </location>
</feature>
<evidence type="ECO:0000313" key="3">
    <source>
        <dbReference type="EMBL" id="CEM46682.1"/>
    </source>
</evidence>
<protein>
    <recommendedName>
        <fullName evidence="2">VWFA domain-containing protein</fullName>
    </recommendedName>
</protein>
<feature type="domain" description="VWFA" evidence="2">
    <location>
        <begin position="24"/>
        <end position="182"/>
    </location>
</feature>
<evidence type="ECO:0000256" key="1">
    <source>
        <dbReference type="SAM" id="MobiDB-lite"/>
    </source>
</evidence>
<feature type="compositionally biased region" description="Low complexity" evidence="1">
    <location>
        <begin position="574"/>
        <end position="610"/>
    </location>
</feature>
<dbReference type="SUPFAM" id="SSF53300">
    <property type="entry name" value="vWA-like"/>
    <property type="match status" value="1"/>
</dbReference>
<feature type="region of interest" description="Disordered" evidence="1">
    <location>
        <begin position="483"/>
        <end position="633"/>
    </location>
</feature>
<organism evidence="3">
    <name type="scientific">Chromera velia CCMP2878</name>
    <dbReference type="NCBI Taxonomy" id="1169474"/>
    <lineage>
        <taxon>Eukaryota</taxon>
        <taxon>Sar</taxon>
        <taxon>Alveolata</taxon>
        <taxon>Colpodellida</taxon>
        <taxon>Chromeraceae</taxon>
        <taxon>Chromera</taxon>
    </lineage>
</organism>
<dbReference type="PROSITE" id="PS50234">
    <property type="entry name" value="VWFA"/>
    <property type="match status" value="1"/>
</dbReference>
<dbReference type="InterPro" id="IPR036465">
    <property type="entry name" value="vWFA_dom_sf"/>
</dbReference>
<dbReference type="Gene3D" id="3.40.50.410">
    <property type="entry name" value="von Willebrand factor, type A domain"/>
    <property type="match status" value="1"/>
</dbReference>
<dbReference type="VEuPathDB" id="CryptoDB:Cvel_7996"/>